<name>A0A7G9YSC9_9EURY</name>
<organism evidence="1">
    <name type="scientific">Candidatus Methanophagaceae archaeon ANME-1 ERB6</name>
    <dbReference type="NCBI Taxonomy" id="2759912"/>
    <lineage>
        <taxon>Archaea</taxon>
        <taxon>Methanobacteriati</taxon>
        <taxon>Methanobacteriota</taxon>
        <taxon>Stenosarchaea group</taxon>
        <taxon>Methanomicrobia</taxon>
        <taxon>Candidatus Methanophagales</taxon>
        <taxon>Candidatus Methanophagaceae</taxon>
    </lineage>
</organism>
<gene>
    <name evidence="1" type="ORF">LELLBOIK_00028</name>
</gene>
<dbReference type="EMBL" id="MT631455">
    <property type="protein sequence ID" value="QNO50913.1"/>
    <property type="molecule type" value="Genomic_DNA"/>
</dbReference>
<dbReference type="AlphaFoldDB" id="A0A7G9YSC9"/>
<proteinExistence type="predicted"/>
<sequence>MDSLINDENASEKINTIPIPKFLVKNDLITFKQPINAEVEFENEQYIFSEDTLKLLVVAKTIGEGIKGIKEELAHIWADYILANERELNGDAIKFKKYLLSIIRGGD</sequence>
<evidence type="ECO:0000313" key="1">
    <source>
        <dbReference type="EMBL" id="QNO50913.1"/>
    </source>
</evidence>
<reference evidence="1" key="1">
    <citation type="submission" date="2020-06" db="EMBL/GenBank/DDBJ databases">
        <title>Unique genomic features of the anaerobic methanotrophic archaea.</title>
        <authorList>
            <person name="Chadwick G.L."/>
            <person name="Skennerton C.T."/>
            <person name="Laso-Perez R."/>
            <person name="Leu A.O."/>
            <person name="Speth D.R."/>
            <person name="Yu H."/>
            <person name="Morgan-Lang C."/>
            <person name="Hatzenpichler R."/>
            <person name="Goudeau D."/>
            <person name="Malmstrom R."/>
            <person name="Brazelton W.J."/>
            <person name="Woyke T."/>
            <person name="Hallam S.J."/>
            <person name="Tyson G.W."/>
            <person name="Wegener G."/>
            <person name="Boetius A."/>
            <person name="Orphan V."/>
        </authorList>
    </citation>
    <scope>NUCLEOTIDE SEQUENCE</scope>
</reference>
<protein>
    <submittedName>
        <fullName evidence="1">Uncharacterized protein</fullName>
    </submittedName>
</protein>
<accession>A0A7G9YSC9</accession>